<evidence type="ECO:0000313" key="5">
    <source>
        <dbReference type="Proteomes" id="UP001472866"/>
    </source>
</evidence>
<organism evidence="4 5">
    <name type="scientific">Chloropicon roscoffensis</name>
    <dbReference type="NCBI Taxonomy" id="1461544"/>
    <lineage>
        <taxon>Eukaryota</taxon>
        <taxon>Viridiplantae</taxon>
        <taxon>Chlorophyta</taxon>
        <taxon>Chloropicophyceae</taxon>
        <taxon>Chloropicales</taxon>
        <taxon>Chloropicaceae</taxon>
        <taxon>Chloropicon</taxon>
    </lineage>
</organism>
<dbReference type="InterPro" id="IPR045048">
    <property type="entry name" value="FBXO31/39"/>
</dbReference>
<sequence length="415" mass="46624">MECALLRLPLEVFDIIGDQLQTPELIRLAACSRGARELVLRESGAWRAKCERVIPGVEPEPWHQADWARLWINVLEPYGDLLGLWSGKDGPYGSFLSVTARAPKILASSVLANRVTDALNTVPVFEVGFQAGGRVSKLCCRSMIPLDQGGHQEGDENCGPHEADIVLNETGFRLTCCEDCGQDRFERRNRKVALMNRFVQDSNDADEAQHQRIHSFYFHYLNESLTFDLWLAEVGKRGLPDSFADFRKLPRLSGGWESGTRLPLGIYKGSYASHGVEFVLLHREGDRLVATKITGDPHIWAGSVTFRLELSSEVREEENFVVPEGVAWREGTSDQWEDLTTVSKMAGEGQIAQFGYKDPQFVPVSVYVFDRGGEGQPQRFGVHWLSLEGLSIFERLESEDIEKATHLMNSIKLEL</sequence>
<name>A0AAX4P2Q6_9CHLO</name>
<dbReference type="SUPFAM" id="SSF81383">
    <property type="entry name" value="F-box domain"/>
    <property type="match status" value="1"/>
</dbReference>
<dbReference type="AlphaFoldDB" id="A0AAX4P2Q6"/>
<dbReference type="Pfam" id="PF12014">
    <property type="entry name" value="Cyclin_D1_bind"/>
    <property type="match status" value="1"/>
</dbReference>
<comment type="pathway">
    <text evidence="1">Protein modification; protein ubiquitination.</text>
</comment>
<proteinExistence type="predicted"/>
<gene>
    <name evidence="4" type="ORF">HKI87_03g22040</name>
</gene>
<feature type="domain" description="F-box" evidence="3">
    <location>
        <begin position="2"/>
        <end position="49"/>
    </location>
</feature>
<evidence type="ECO:0000256" key="1">
    <source>
        <dbReference type="ARBA" id="ARBA00004906"/>
    </source>
</evidence>
<accession>A0AAX4P2Q6</accession>
<keyword evidence="2" id="KW-0833">Ubl conjugation pathway</keyword>
<dbReference type="Proteomes" id="UP001472866">
    <property type="component" value="Chromosome 03"/>
</dbReference>
<reference evidence="4 5" key="1">
    <citation type="submission" date="2024-03" db="EMBL/GenBank/DDBJ databases">
        <title>Complete genome sequence of the green alga Chloropicon roscoffensis RCC1871.</title>
        <authorList>
            <person name="Lemieux C."/>
            <person name="Pombert J.-F."/>
            <person name="Otis C."/>
            <person name="Turmel M."/>
        </authorList>
    </citation>
    <scope>NUCLEOTIDE SEQUENCE [LARGE SCALE GENOMIC DNA]</scope>
    <source>
        <strain evidence="4 5">RCC1871</strain>
    </source>
</reference>
<dbReference type="EMBL" id="CP151503">
    <property type="protein sequence ID" value="WZN60670.1"/>
    <property type="molecule type" value="Genomic_DNA"/>
</dbReference>
<evidence type="ECO:0000256" key="2">
    <source>
        <dbReference type="ARBA" id="ARBA00022786"/>
    </source>
</evidence>
<dbReference type="PROSITE" id="PS50181">
    <property type="entry name" value="FBOX"/>
    <property type="match status" value="1"/>
</dbReference>
<dbReference type="PANTHER" id="PTHR10706">
    <property type="entry name" value="F-BOX FAMILY PROTEIN"/>
    <property type="match status" value="1"/>
</dbReference>
<protein>
    <submittedName>
        <fullName evidence="4">F-box domain-containing protein</fullName>
    </submittedName>
</protein>
<keyword evidence="5" id="KW-1185">Reference proteome</keyword>
<dbReference type="PANTHER" id="PTHR10706:SF130">
    <property type="entry name" value="F-BOX ONLY PROTEIN 31"/>
    <property type="match status" value="1"/>
</dbReference>
<dbReference type="InterPro" id="IPR001810">
    <property type="entry name" value="F-box_dom"/>
</dbReference>
<dbReference type="InterPro" id="IPR036047">
    <property type="entry name" value="F-box-like_dom_sf"/>
</dbReference>
<evidence type="ECO:0000259" key="3">
    <source>
        <dbReference type="PROSITE" id="PS50181"/>
    </source>
</evidence>
<evidence type="ECO:0000313" key="4">
    <source>
        <dbReference type="EMBL" id="WZN60670.1"/>
    </source>
</evidence>